<dbReference type="EMBL" id="JASPKY010000045">
    <property type="protein sequence ID" value="KAK9745849.1"/>
    <property type="molecule type" value="Genomic_DNA"/>
</dbReference>
<evidence type="ECO:0000313" key="3">
    <source>
        <dbReference type="Proteomes" id="UP001458880"/>
    </source>
</evidence>
<name>A0AAW1MHW5_POPJA</name>
<protein>
    <submittedName>
        <fullName evidence="2">Uncharacterized protein</fullName>
    </submittedName>
</protein>
<organism evidence="2 3">
    <name type="scientific">Popillia japonica</name>
    <name type="common">Japanese beetle</name>
    <dbReference type="NCBI Taxonomy" id="7064"/>
    <lineage>
        <taxon>Eukaryota</taxon>
        <taxon>Metazoa</taxon>
        <taxon>Ecdysozoa</taxon>
        <taxon>Arthropoda</taxon>
        <taxon>Hexapoda</taxon>
        <taxon>Insecta</taxon>
        <taxon>Pterygota</taxon>
        <taxon>Neoptera</taxon>
        <taxon>Endopterygota</taxon>
        <taxon>Coleoptera</taxon>
        <taxon>Polyphaga</taxon>
        <taxon>Scarabaeiformia</taxon>
        <taxon>Scarabaeidae</taxon>
        <taxon>Rutelinae</taxon>
        <taxon>Popillia</taxon>
    </lineage>
</organism>
<keyword evidence="1" id="KW-0812">Transmembrane</keyword>
<proteinExistence type="predicted"/>
<dbReference type="Proteomes" id="UP001458880">
    <property type="component" value="Unassembled WGS sequence"/>
</dbReference>
<reference evidence="2 3" key="1">
    <citation type="journal article" date="2024" name="BMC Genomics">
        <title>De novo assembly and annotation of Popillia japonica's genome with initial clues to its potential as an invasive pest.</title>
        <authorList>
            <person name="Cucini C."/>
            <person name="Boschi S."/>
            <person name="Funari R."/>
            <person name="Cardaioli E."/>
            <person name="Iannotti N."/>
            <person name="Marturano G."/>
            <person name="Paoli F."/>
            <person name="Bruttini M."/>
            <person name="Carapelli A."/>
            <person name="Frati F."/>
            <person name="Nardi F."/>
        </authorList>
    </citation>
    <scope>NUCLEOTIDE SEQUENCE [LARGE SCALE GENOMIC DNA]</scope>
    <source>
        <strain evidence="2">DMR45628</strain>
    </source>
</reference>
<keyword evidence="1" id="KW-0472">Membrane</keyword>
<feature type="transmembrane region" description="Helical" evidence="1">
    <location>
        <begin position="28"/>
        <end position="49"/>
    </location>
</feature>
<dbReference type="AlphaFoldDB" id="A0AAW1MHW5"/>
<accession>A0AAW1MHW5</accession>
<evidence type="ECO:0000256" key="1">
    <source>
        <dbReference type="SAM" id="Phobius"/>
    </source>
</evidence>
<comment type="caution">
    <text evidence="2">The sequence shown here is derived from an EMBL/GenBank/DDBJ whole genome shotgun (WGS) entry which is preliminary data.</text>
</comment>
<keyword evidence="3" id="KW-1185">Reference proteome</keyword>
<sequence length="94" mass="10788">MYAWGVFLRGAPGQLNPVPQSRNTPPDFAMIIVMIIVLAIILLFCFWGAPGIRAYCRRKICYRCPMDEPRDQSAKQIYTLRRTSETPREINAIV</sequence>
<evidence type="ECO:0000313" key="2">
    <source>
        <dbReference type="EMBL" id="KAK9745849.1"/>
    </source>
</evidence>
<gene>
    <name evidence="2" type="ORF">QE152_g6639</name>
</gene>
<keyword evidence="1" id="KW-1133">Transmembrane helix</keyword>